<dbReference type="SMART" id="SM00324">
    <property type="entry name" value="RhoGAP"/>
    <property type="match status" value="1"/>
</dbReference>
<dbReference type="InterPro" id="IPR050729">
    <property type="entry name" value="Rho-GAP"/>
</dbReference>
<dbReference type="PROSITE" id="PS50238">
    <property type="entry name" value="RHOGAP"/>
    <property type="match status" value="1"/>
</dbReference>
<dbReference type="EMBL" id="CH991543">
    <property type="protein sequence ID" value="EDQ93064.1"/>
    <property type="molecule type" value="Genomic_DNA"/>
</dbReference>
<dbReference type="PROSITE" id="PS50004">
    <property type="entry name" value="C2"/>
    <property type="match status" value="1"/>
</dbReference>
<dbReference type="Gene3D" id="2.60.40.150">
    <property type="entry name" value="C2 domain"/>
    <property type="match status" value="1"/>
</dbReference>
<dbReference type="AlphaFoldDB" id="A9UQL1"/>
<dbReference type="SUPFAM" id="SSF49562">
    <property type="entry name" value="C2 domain (Calcium/lipid-binding domain, CaLB)"/>
    <property type="match status" value="1"/>
</dbReference>
<dbReference type="eggNOG" id="KOG1030">
    <property type="taxonomic scope" value="Eukaryota"/>
</dbReference>
<accession>A9UQL1</accession>
<dbReference type="PROSITE" id="PS00018">
    <property type="entry name" value="EF_HAND_1"/>
    <property type="match status" value="1"/>
</dbReference>
<dbReference type="PANTHER" id="PTHR23176:SF129">
    <property type="entry name" value="RHO GTPASE ACTIVATING PROTEIN AT 16F, ISOFORM E-RELATED"/>
    <property type="match status" value="1"/>
</dbReference>
<name>A9UQL1_MONBE</name>
<dbReference type="InterPro" id="IPR035892">
    <property type="entry name" value="C2_domain_sf"/>
</dbReference>
<evidence type="ECO:0000259" key="4">
    <source>
        <dbReference type="PROSITE" id="PS50238"/>
    </source>
</evidence>
<dbReference type="InterPro" id="IPR008936">
    <property type="entry name" value="Rho_GTPase_activation_prot"/>
</dbReference>
<dbReference type="KEGG" id="mbr:MONBRDRAFT_22443"/>
<dbReference type="InParanoid" id="A9UQL1"/>
<feature type="domain" description="Rho-GAP" evidence="4">
    <location>
        <begin position="136"/>
        <end position="332"/>
    </location>
</feature>
<dbReference type="InterPro" id="IPR018247">
    <property type="entry name" value="EF_Hand_1_Ca_BS"/>
</dbReference>
<proteinExistence type="predicted"/>
<keyword evidence="2" id="KW-0106">Calcium</keyword>
<dbReference type="CDD" id="cd00159">
    <property type="entry name" value="RhoGAP"/>
    <property type="match status" value="1"/>
</dbReference>
<evidence type="ECO:0000313" key="6">
    <source>
        <dbReference type="Proteomes" id="UP000001357"/>
    </source>
</evidence>
<dbReference type="PANTHER" id="PTHR23176">
    <property type="entry name" value="RHO/RAC/CDC GTPASE-ACTIVATING PROTEIN"/>
    <property type="match status" value="1"/>
</dbReference>
<dbReference type="Proteomes" id="UP000001357">
    <property type="component" value="Unassembled WGS sequence"/>
</dbReference>
<dbReference type="Gene3D" id="1.10.555.10">
    <property type="entry name" value="Rho GTPase activation protein"/>
    <property type="match status" value="1"/>
</dbReference>
<reference evidence="5 6" key="1">
    <citation type="journal article" date="2008" name="Nature">
        <title>The genome of the choanoflagellate Monosiga brevicollis and the origin of metazoans.</title>
        <authorList>
            <consortium name="JGI Sequencing"/>
            <person name="King N."/>
            <person name="Westbrook M.J."/>
            <person name="Young S.L."/>
            <person name="Kuo A."/>
            <person name="Abedin M."/>
            <person name="Chapman J."/>
            <person name="Fairclough S."/>
            <person name="Hellsten U."/>
            <person name="Isogai Y."/>
            <person name="Letunic I."/>
            <person name="Marr M."/>
            <person name="Pincus D."/>
            <person name="Putnam N."/>
            <person name="Rokas A."/>
            <person name="Wright K.J."/>
            <person name="Zuzow R."/>
            <person name="Dirks W."/>
            <person name="Good M."/>
            <person name="Goodstein D."/>
            <person name="Lemons D."/>
            <person name="Li W."/>
            <person name="Lyons J.B."/>
            <person name="Morris A."/>
            <person name="Nichols S."/>
            <person name="Richter D.J."/>
            <person name="Salamov A."/>
            <person name="Bork P."/>
            <person name="Lim W.A."/>
            <person name="Manning G."/>
            <person name="Miller W.T."/>
            <person name="McGinnis W."/>
            <person name="Shapiro H."/>
            <person name="Tjian R."/>
            <person name="Grigoriev I.V."/>
            <person name="Rokhsar D."/>
        </authorList>
    </citation>
    <scope>NUCLEOTIDE SEQUENCE [LARGE SCALE GENOMIC DNA]</scope>
    <source>
        <strain evidence="6">MX1 / ATCC 50154</strain>
    </source>
</reference>
<evidence type="ECO:0000256" key="1">
    <source>
        <dbReference type="ARBA" id="ARBA00022468"/>
    </source>
</evidence>
<feature type="domain" description="C2" evidence="3">
    <location>
        <begin position="1"/>
        <end position="107"/>
    </location>
</feature>
<evidence type="ECO:0000256" key="2">
    <source>
        <dbReference type="ARBA" id="ARBA00022837"/>
    </source>
</evidence>
<dbReference type="SMART" id="SM00239">
    <property type="entry name" value="C2"/>
    <property type="match status" value="1"/>
</dbReference>
<dbReference type="Pfam" id="PF00168">
    <property type="entry name" value="C2"/>
    <property type="match status" value="1"/>
</dbReference>
<dbReference type="STRING" id="81824.A9UQL1"/>
<dbReference type="Pfam" id="PF00620">
    <property type="entry name" value="RhoGAP"/>
    <property type="match status" value="1"/>
</dbReference>
<keyword evidence="6" id="KW-1185">Reference proteome</keyword>
<keyword evidence="1" id="KW-0343">GTPase activation</keyword>
<evidence type="ECO:0000259" key="3">
    <source>
        <dbReference type="PROSITE" id="PS50004"/>
    </source>
</evidence>
<dbReference type="GeneID" id="5887576"/>
<evidence type="ECO:0000313" key="5">
    <source>
        <dbReference type="EMBL" id="EDQ93064.1"/>
    </source>
</evidence>
<organism evidence="5 6">
    <name type="scientific">Monosiga brevicollis</name>
    <name type="common">Choanoflagellate</name>
    <dbReference type="NCBI Taxonomy" id="81824"/>
    <lineage>
        <taxon>Eukaryota</taxon>
        <taxon>Choanoflagellata</taxon>
        <taxon>Craspedida</taxon>
        <taxon>Salpingoecidae</taxon>
        <taxon>Monosiga</taxon>
    </lineage>
</organism>
<gene>
    <name evidence="5" type="ORF">MONBRDRAFT_22443</name>
</gene>
<dbReference type="SUPFAM" id="SSF48350">
    <property type="entry name" value="GTPase activation domain, GAP"/>
    <property type="match status" value="1"/>
</dbReference>
<protein>
    <submittedName>
        <fullName evidence="5">Uncharacterized protein</fullName>
    </submittedName>
</protein>
<dbReference type="eggNOG" id="KOG4269">
    <property type="taxonomic scope" value="Eukaryota"/>
</dbReference>
<dbReference type="InterPro" id="IPR000008">
    <property type="entry name" value="C2_dom"/>
</dbReference>
<dbReference type="InterPro" id="IPR011992">
    <property type="entry name" value="EF-hand-dom_pair"/>
</dbReference>
<sequence length="494" mass="55194">MASEGGTLKITLLAGRDLLAMDRNGYSDPFVEFSCPQADPPKVRSKTQMKTLNPDFNEVLCLNAPRDGIVKVVVYDWDRFSKNDLCGVATINLDELDLSSQRYKLDLPLTYPETNEHAGYLFMTLQYSDGKGLFGLPLSAACEREGSDVPSIITQCTQILDDCNAANLEGIYRISGDARSLTIMHERLNADPLYRQIPANTDMDLYTVAALLKRYLAALPEPLFTKFLYPEIIEAVKEKDEEAIVDRLCAIMVRVPPHHRDCAHLLLSHWRRITAKSAINKMTPTNLAVCLAPTILAPNAGNEPAAMMAALKNSGLDTKAVTYMLTHDRIVEALSSVRYTPAVKVPLFRGRSVRGHVHDVLYGLFMQHALDGEFLTMEEFRKAVYELGLVWSYELEDTYDSMATGMPGVDLASFEKCDASDNAFKLTVCPCRTAYSMRCVFIQLRFDTDENGTLSEDEFVPLYEFLSGQYPDLSSSSAHETFSRLCDPTHKVIT</sequence>
<dbReference type="RefSeq" id="XP_001742826.1">
    <property type="nucleotide sequence ID" value="XM_001742774.1"/>
</dbReference>
<dbReference type="SUPFAM" id="SSF47473">
    <property type="entry name" value="EF-hand"/>
    <property type="match status" value="1"/>
</dbReference>
<dbReference type="GO" id="GO:0005096">
    <property type="term" value="F:GTPase activator activity"/>
    <property type="evidence" value="ECO:0007669"/>
    <property type="project" value="UniProtKB-KW"/>
</dbReference>
<dbReference type="GO" id="GO:0007165">
    <property type="term" value="P:signal transduction"/>
    <property type="evidence" value="ECO:0007669"/>
    <property type="project" value="InterPro"/>
</dbReference>
<dbReference type="InterPro" id="IPR000198">
    <property type="entry name" value="RhoGAP_dom"/>
</dbReference>